<evidence type="ECO:0000256" key="1">
    <source>
        <dbReference type="SAM" id="SignalP"/>
    </source>
</evidence>
<reference evidence="2 3" key="2">
    <citation type="submission" date="2011-11" db="EMBL/GenBank/DDBJ databases">
        <authorList>
            <consortium name="US DOE Joint Genome Institute"/>
            <person name="Lucas S."/>
            <person name="Han J."/>
            <person name="Lapidus A."/>
            <person name="Cheng J.-F."/>
            <person name="Goodwin L."/>
            <person name="Pitluck S."/>
            <person name="Peters L."/>
            <person name="Ovchinnikova G."/>
            <person name="Zhang X."/>
            <person name="Detter J.C."/>
            <person name="Han C."/>
            <person name="Tapia R."/>
            <person name="Land M."/>
            <person name="Hauser L."/>
            <person name="Kyrpides N."/>
            <person name="Ivanova N."/>
            <person name="Pagani I."/>
            <person name="Vogl K."/>
            <person name="Liu Z."/>
            <person name="Overmann J."/>
            <person name="Frigaard N.-U."/>
            <person name="Bryant D."/>
            <person name="Woyke T."/>
        </authorList>
    </citation>
    <scope>NUCLEOTIDE SEQUENCE [LARGE SCALE GENOMIC DNA]</scope>
    <source>
        <strain evidence="2 3">970</strain>
    </source>
</reference>
<dbReference type="STRING" id="631362.Thi970DRAFT_01181"/>
<evidence type="ECO:0000313" key="3">
    <source>
        <dbReference type="Proteomes" id="UP000002964"/>
    </source>
</evidence>
<dbReference type="HOGENOM" id="CLU_1864243_0_0_6"/>
<sequence>MTRRFFSLLMLALLATTLSTCTGPAAKKASKQAGATENRIARCETRSCFLGLLEYGGQILLAKEQPDGTFEEVYQVRRKKGSTLRSFTHGILSVATLGIWNLVGSPIEGFMSSSDFIVFRVTYDPQGQPIKVEIQGG</sequence>
<dbReference type="eggNOG" id="ENOG5034CHA">
    <property type="taxonomic scope" value="Bacteria"/>
</dbReference>
<keyword evidence="3" id="KW-1185">Reference proteome</keyword>
<feature type="chain" id="PRO_5003617202" description="Lipoprotein" evidence="1">
    <location>
        <begin position="23"/>
        <end position="137"/>
    </location>
</feature>
<dbReference type="AlphaFoldDB" id="H8YYI4"/>
<dbReference type="Proteomes" id="UP000002964">
    <property type="component" value="Unassembled WGS sequence"/>
</dbReference>
<reference evidence="3" key="1">
    <citation type="submission" date="2011-06" db="EMBL/GenBank/DDBJ databases">
        <authorList>
            <consortium name="US DOE Joint Genome Institute (JGI-PGF)"/>
            <person name="Lucas S."/>
            <person name="Han J."/>
            <person name="Lapidus A."/>
            <person name="Cheng J.-F."/>
            <person name="Goodwin L."/>
            <person name="Pitluck S."/>
            <person name="Peters L."/>
            <person name="Land M.L."/>
            <person name="Hauser L."/>
            <person name="Vogl K."/>
            <person name="Liu Z."/>
            <person name="Overmann J."/>
            <person name="Frigaard N.-U."/>
            <person name="Bryant D.A."/>
            <person name="Woyke T.J."/>
        </authorList>
    </citation>
    <scope>NUCLEOTIDE SEQUENCE [LARGE SCALE GENOMIC DNA]</scope>
    <source>
        <strain evidence="3">970</strain>
    </source>
</reference>
<accession>H8YYI4</accession>
<dbReference type="EMBL" id="JH603168">
    <property type="protein sequence ID" value="EIC23510.1"/>
    <property type="molecule type" value="Genomic_DNA"/>
</dbReference>
<dbReference type="RefSeq" id="WP_009147593.1">
    <property type="nucleotide sequence ID" value="NZ_CP121471.1"/>
</dbReference>
<feature type="signal peptide" evidence="1">
    <location>
        <begin position="1"/>
        <end position="22"/>
    </location>
</feature>
<proteinExistence type="predicted"/>
<name>H8YYI4_9GAMM</name>
<evidence type="ECO:0000313" key="2">
    <source>
        <dbReference type="EMBL" id="EIC23510.1"/>
    </source>
</evidence>
<keyword evidence="1" id="KW-0732">Signal</keyword>
<evidence type="ECO:0008006" key="4">
    <source>
        <dbReference type="Google" id="ProtNLM"/>
    </source>
</evidence>
<protein>
    <recommendedName>
        <fullName evidence="4">Lipoprotein</fullName>
    </recommendedName>
</protein>
<organism evidence="2 3">
    <name type="scientific">Thiorhodovibrio frisius</name>
    <dbReference type="NCBI Taxonomy" id="631362"/>
    <lineage>
        <taxon>Bacteria</taxon>
        <taxon>Pseudomonadati</taxon>
        <taxon>Pseudomonadota</taxon>
        <taxon>Gammaproteobacteria</taxon>
        <taxon>Chromatiales</taxon>
        <taxon>Chromatiaceae</taxon>
        <taxon>Thiorhodovibrio</taxon>
    </lineage>
</organism>
<gene>
    <name evidence="2" type="ORF">Thi970DRAFT_01181</name>
</gene>